<feature type="transmembrane region" description="Helical" evidence="1">
    <location>
        <begin position="429"/>
        <end position="447"/>
    </location>
</feature>
<accession>A0ABQ0Q8C4</accession>
<evidence type="ECO:0000313" key="2">
    <source>
        <dbReference type="EMBL" id="GBR08800.1"/>
    </source>
</evidence>
<feature type="transmembrane region" description="Helical" evidence="1">
    <location>
        <begin position="197"/>
        <end position="220"/>
    </location>
</feature>
<feature type="transmembrane region" description="Helical" evidence="1">
    <location>
        <begin position="151"/>
        <end position="176"/>
    </location>
</feature>
<name>A0ABQ0Q8C4_9PROT</name>
<comment type="caution">
    <text evidence="2">The sequence shown here is derived from an EMBL/GenBank/DDBJ whole genome shotgun (WGS) entry which is preliminary data.</text>
</comment>
<evidence type="ECO:0008006" key="4">
    <source>
        <dbReference type="Google" id="ProtNLM"/>
    </source>
</evidence>
<feature type="transmembrane region" description="Helical" evidence="1">
    <location>
        <begin position="350"/>
        <end position="371"/>
    </location>
</feature>
<dbReference type="EMBL" id="BAQW01000002">
    <property type="protein sequence ID" value="GBR08800.1"/>
    <property type="molecule type" value="Genomic_DNA"/>
</dbReference>
<dbReference type="PANTHER" id="PTHR34219">
    <property type="entry name" value="IRON-REGULATED INNER MEMBRANE PROTEIN-RELATED"/>
    <property type="match status" value="1"/>
</dbReference>
<evidence type="ECO:0000256" key="1">
    <source>
        <dbReference type="SAM" id="Phobius"/>
    </source>
</evidence>
<protein>
    <recommendedName>
        <fullName evidence="4">PepSY-associated TM helix domain-containing protein</fullName>
    </recommendedName>
</protein>
<keyword evidence="1" id="KW-0812">Transmembrane</keyword>
<dbReference type="RefSeq" id="WP_099180837.1">
    <property type="nucleotide sequence ID" value="NZ_BAQW01000002.1"/>
</dbReference>
<organism evidence="2 3">
    <name type="scientific">Gluconobacter frateurii NRIC 0228</name>
    <dbReference type="NCBI Taxonomy" id="1307946"/>
    <lineage>
        <taxon>Bacteria</taxon>
        <taxon>Pseudomonadati</taxon>
        <taxon>Pseudomonadota</taxon>
        <taxon>Alphaproteobacteria</taxon>
        <taxon>Acetobacterales</taxon>
        <taxon>Acetobacteraceae</taxon>
        <taxon>Gluconobacter</taxon>
    </lineage>
</organism>
<feature type="transmembrane region" description="Helical" evidence="1">
    <location>
        <begin position="484"/>
        <end position="502"/>
    </location>
</feature>
<sequence length="516" mass="56290">MKIRGDIVRLYRNVHSWAGITAGLFLFIAFYAGGMTMFELPLGNWASQTSMLPAPVPAERLSELVQKAQASDPSMAANYTVVLRPDAASPSSLMWTTSSDRDHGPARTVYAGFAPDGSLVTQTRTPSQAMYFLNILHQRIGLPLNREYGRLVMGIVALLYAVALVSGTIVLLPSLVRNLFALRVNENLRRVWLDFHTLLGGCSLPFHIVMAASAAGFAFYQPIMALEKTLFLPAALSHQPGKDHVRTGQRPQTLLEPLEIVEAFHRQVPDLEPEALVYSSRGGKFSLRVTVQNKAQIARRPEGGYADVSPYTGRLTTTDFLPDHQTSAFQALTLIYALHFGTYGGWLVRWVYAVLGFGGAFLFYSGNQLWLSSRRRRERSEGLMADSFGTRCLSVLTSGCMIGCVSGISAVLAAVPFLPEGGHYQTVEALFYAVLLGCLLVAVWLGGTRSIVPLLVFAGVITFLIPIADIAHHLMSGSVSRLDLGLDGVALVYGSALMILALRKRPRQIMGADLTV</sequence>
<evidence type="ECO:0000313" key="3">
    <source>
        <dbReference type="Proteomes" id="UP001061070"/>
    </source>
</evidence>
<feature type="transmembrane region" description="Helical" evidence="1">
    <location>
        <begin position="454"/>
        <end position="472"/>
    </location>
</feature>
<dbReference type="Proteomes" id="UP001061070">
    <property type="component" value="Unassembled WGS sequence"/>
</dbReference>
<feature type="transmembrane region" description="Helical" evidence="1">
    <location>
        <begin position="392"/>
        <end position="417"/>
    </location>
</feature>
<dbReference type="Pfam" id="PF03929">
    <property type="entry name" value="PepSY_TM"/>
    <property type="match status" value="1"/>
</dbReference>
<keyword evidence="1" id="KW-1133">Transmembrane helix</keyword>
<gene>
    <name evidence="2" type="ORF">AA0228_0458</name>
</gene>
<proteinExistence type="predicted"/>
<feature type="transmembrane region" description="Helical" evidence="1">
    <location>
        <begin position="12"/>
        <end position="32"/>
    </location>
</feature>
<dbReference type="InterPro" id="IPR005625">
    <property type="entry name" value="PepSY-ass_TM"/>
</dbReference>
<reference evidence="2" key="1">
    <citation type="submission" date="2013-04" db="EMBL/GenBank/DDBJ databases">
        <title>The genome sequencing project of 58 acetic acid bacteria.</title>
        <authorList>
            <person name="Okamoto-Kainuma A."/>
            <person name="Ishikawa M."/>
            <person name="Umino S."/>
            <person name="Koizumi Y."/>
            <person name="Shiwa Y."/>
            <person name="Yoshikawa H."/>
            <person name="Matsutani M."/>
            <person name="Matsushita K."/>
        </authorList>
    </citation>
    <scope>NUCLEOTIDE SEQUENCE</scope>
    <source>
        <strain evidence="2">NRIC 0228</strain>
    </source>
</reference>
<keyword evidence="3" id="KW-1185">Reference proteome</keyword>
<keyword evidence="1" id="KW-0472">Membrane</keyword>
<dbReference type="PANTHER" id="PTHR34219:SF9">
    <property type="entry name" value="IRON-REGULATED INNER MEMBRANE PROTEIN"/>
    <property type="match status" value="1"/>
</dbReference>